<evidence type="ECO:0000256" key="8">
    <source>
        <dbReference type="ARBA" id="ARBA00023136"/>
    </source>
</evidence>
<dbReference type="OrthoDB" id="9776324at2"/>
<evidence type="ECO:0000313" key="12">
    <source>
        <dbReference type="Proteomes" id="UP000321513"/>
    </source>
</evidence>
<feature type="transmembrane region" description="Helical" evidence="10">
    <location>
        <begin position="84"/>
        <end position="104"/>
    </location>
</feature>
<dbReference type="EMBL" id="BJYT01000001">
    <property type="protein sequence ID" value="GEO07756.1"/>
    <property type="molecule type" value="Genomic_DNA"/>
</dbReference>
<name>A0A512B726_9BACT</name>
<dbReference type="RefSeq" id="WP_147201714.1">
    <property type="nucleotide sequence ID" value="NZ_BJYT01000001.1"/>
</dbReference>
<evidence type="ECO:0000256" key="4">
    <source>
        <dbReference type="ARBA" id="ARBA00022475"/>
    </source>
</evidence>
<evidence type="ECO:0000256" key="2">
    <source>
        <dbReference type="ARBA" id="ARBA00022448"/>
    </source>
</evidence>
<feature type="transmembrane region" description="Helical" evidence="10">
    <location>
        <begin position="216"/>
        <end position="238"/>
    </location>
</feature>
<sequence length="472" mass="50447">MSTQTISTKRSFSFFFEFIKQSIKGGQEDFTKGSIRRAVFMLAIPMILEMCMESVFAVVDIFFVGRLGKDAAATVGLTESFLTIIYSIAIGLSMAATAMVARRVGEKNPEEASKSAMQAILLALIFTVALSVAGVIFAKDILELLGAPPSVLAIGVPYTRTMLAGCVVIIMLFLINGIFRGAGDASIAMRSLTIANIFNIILCPIFIFGLGPIPGYGLVGAAMATTTGRGIGVCYQVYHLVKGKGILTIKLSHLLPDKAILKTLINVASTGALQFLIGSASWIFLARIIAGFGSNAIAGYTIGLRVLMFFLLPAWGLSNAAATLVGQNLGANEPERAEKSVWVTGKYNMIFMGIVTVFFMFFAGPIVSLVNTDAEVVAVGTQALRIISLGYVSYGIGMVLMNAFNGAGDSRTPTYINLAGFWALQIPLAYVLAITFHLGPLGVFVAILIAETIITFGTFLIFRRGAWKKVKI</sequence>
<dbReference type="GO" id="GO:0042910">
    <property type="term" value="F:xenobiotic transmembrane transporter activity"/>
    <property type="evidence" value="ECO:0007669"/>
    <property type="project" value="InterPro"/>
</dbReference>
<dbReference type="NCBIfam" id="TIGR00797">
    <property type="entry name" value="matE"/>
    <property type="match status" value="1"/>
</dbReference>
<dbReference type="InterPro" id="IPR050222">
    <property type="entry name" value="MATE_MdtK"/>
</dbReference>
<feature type="transmembrane region" description="Helical" evidence="10">
    <location>
        <begin position="39"/>
        <end position="64"/>
    </location>
</feature>
<dbReference type="Pfam" id="PF01554">
    <property type="entry name" value="MatE"/>
    <property type="match status" value="2"/>
</dbReference>
<evidence type="ECO:0000256" key="3">
    <source>
        <dbReference type="ARBA" id="ARBA00022449"/>
    </source>
</evidence>
<dbReference type="InterPro" id="IPR048279">
    <property type="entry name" value="MdtK-like"/>
</dbReference>
<feature type="transmembrane region" description="Helical" evidence="10">
    <location>
        <begin position="259"/>
        <end position="285"/>
    </location>
</feature>
<feature type="transmembrane region" description="Helical" evidence="10">
    <location>
        <begin position="158"/>
        <end position="179"/>
    </location>
</feature>
<dbReference type="AlphaFoldDB" id="A0A512B726"/>
<comment type="subcellular location">
    <subcellularLocation>
        <location evidence="1">Cell membrane</location>
        <topology evidence="1">Multi-pass membrane protein</topology>
    </subcellularLocation>
</comment>
<dbReference type="InterPro" id="IPR002528">
    <property type="entry name" value="MATE_fam"/>
</dbReference>
<keyword evidence="4" id="KW-1003">Cell membrane</keyword>
<dbReference type="Proteomes" id="UP000321513">
    <property type="component" value="Unassembled WGS sequence"/>
</dbReference>
<keyword evidence="6 10" id="KW-1133">Transmembrane helix</keyword>
<reference evidence="11 12" key="1">
    <citation type="submission" date="2019-07" db="EMBL/GenBank/DDBJ databases">
        <title>Whole genome shotgun sequence of Segetibacter aerophilus NBRC 106135.</title>
        <authorList>
            <person name="Hosoyama A."/>
            <person name="Uohara A."/>
            <person name="Ohji S."/>
            <person name="Ichikawa N."/>
        </authorList>
    </citation>
    <scope>NUCLEOTIDE SEQUENCE [LARGE SCALE GENOMIC DNA]</scope>
    <source>
        <strain evidence="11 12">NBRC 106135</strain>
    </source>
</reference>
<evidence type="ECO:0000313" key="11">
    <source>
        <dbReference type="EMBL" id="GEO07756.1"/>
    </source>
</evidence>
<keyword evidence="2" id="KW-0813">Transport</keyword>
<feature type="transmembrane region" description="Helical" evidence="10">
    <location>
        <begin position="382"/>
        <end position="403"/>
    </location>
</feature>
<evidence type="ECO:0000256" key="9">
    <source>
        <dbReference type="ARBA" id="ARBA00031636"/>
    </source>
</evidence>
<evidence type="ECO:0000256" key="7">
    <source>
        <dbReference type="ARBA" id="ARBA00023065"/>
    </source>
</evidence>
<dbReference type="GO" id="GO:0006811">
    <property type="term" value="P:monoatomic ion transport"/>
    <property type="evidence" value="ECO:0007669"/>
    <property type="project" value="UniProtKB-KW"/>
</dbReference>
<protein>
    <recommendedName>
        <fullName evidence="9">Multidrug-efflux transporter</fullName>
    </recommendedName>
</protein>
<keyword evidence="12" id="KW-1185">Reference proteome</keyword>
<evidence type="ECO:0000256" key="5">
    <source>
        <dbReference type="ARBA" id="ARBA00022692"/>
    </source>
</evidence>
<dbReference type="PANTHER" id="PTHR43298:SF2">
    <property type="entry name" value="FMN_FAD EXPORTER YEEO-RELATED"/>
    <property type="match status" value="1"/>
</dbReference>
<dbReference type="PIRSF" id="PIRSF006603">
    <property type="entry name" value="DinF"/>
    <property type="match status" value="1"/>
</dbReference>
<feature type="transmembrane region" description="Helical" evidence="10">
    <location>
        <begin position="297"/>
        <end position="317"/>
    </location>
</feature>
<evidence type="ECO:0000256" key="10">
    <source>
        <dbReference type="SAM" id="Phobius"/>
    </source>
</evidence>
<organism evidence="11 12">
    <name type="scientific">Segetibacter aerophilus</name>
    <dbReference type="NCBI Taxonomy" id="670293"/>
    <lineage>
        <taxon>Bacteria</taxon>
        <taxon>Pseudomonadati</taxon>
        <taxon>Bacteroidota</taxon>
        <taxon>Chitinophagia</taxon>
        <taxon>Chitinophagales</taxon>
        <taxon>Chitinophagaceae</taxon>
        <taxon>Segetibacter</taxon>
    </lineage>
</organism>
<keyword evidence="8 10" id="KW-0472">Membrane</keyword>
<gene>
    <name evidence="11" type="ORF">SAE01_02520</name>
</gene>
<feature type="transmembrane region" description="Helical" evidence="10">
    <location>
        <begin position="349"/>
        <end position="370"/>
    </location>
</feature>
<evidence type="ECO:0000256" key="6">
    <source>
        <dbReference type="ARBA" id="ARBA00022989"/>
    </source>
</evidence>
<feature type="transmembrane region" description="Helical" evidence="10">
    <location>
        <begin position="415"/>
        <end position="436"/>
    </location>
</feature>
<feature type="transmembrane region" description="Helical" evidence="10">
    <location>
        <begin position="442"/>
        <end position="462"/>
    </location>
</feature>
<dbReference type="GO" id="GO:0005886">
    <property type="term" value="C:plasma membrane"/>
    <property type="evidence" value="ECO:0007669"/>
    <property type="project" value="UniProtKB-SubCell"/>
</dbReference>
<comment type="caution">
    <text evidence="11">The sequence shown here is derived from an EMBL/GenBank/DDBJ whole genome shotgun (WGS) entry which is preliminary data.</text>
</comment>
<keyword evidence="5 10" id="KW-0812">Transmembrane</keyword>
<proteinExistence type="predicted"/>
<dbReference type="PANTHER" id="PTHR43298">
    <property type="entry name" value="MULTIDRUG RESISTANCE PROTEIN NORM-RELATED"/>
    <property type="match status" value="1"/>
</dbReference>
<accession>A0A512B726</accession>
<keyword evidence="7" id="KW-0406">Ion transport</keyword>
<dbReference type="CDD" id="cd13139">
    <property type="entry name" value="MATE_like_14"/>
    <property type="match status" value="1"/>
</dbReference>
<feature type="transmembrane region" description="Helical" evidence="10">
    <location>
        <begin position="191"/>
        <end position="210"/>
    </location>
</feature>
<dbReference type="GO" id="GO:0015297">
    <property type="term" value="F:antiporter activity"/>
    <property type="evidence" value="ECO:0007669"/>
    <property type="project" value="UniProtKB-KW"/>
</dbReference>
<evidence type="ECO:0000256" key="1">
    <source>
        <dbReference type="ARBA" id="ARBA00004651"/>
    </source>
</evidence>
<feature type="transmembrane region" description="Helical" evidence="10">
    <location>
        <begin position="116"/>
        <end position="138"/>
    </location>
</feature>
<keyword evidence="3" id="KW-0050">Antiport</keyword>